<dbReference type="SUPFAM" id="SSF56219">
    <property type="entry name" value="DNase I-like"/>
    <property type="match status" value="1"/>
</dbReference>
<dbReference type="SUPFAM" id="SSF51735">
    <property type="entry name" value="NAD(P)-binding Rossmann-fold domains"/>
    <property type="match status" value="2"/>
</dbReference>
<gene>
    <name evidence="4" type="ORF">TSIB3V08_LOCUS4258</name>
</gene>
<dbReference type="InterPro" id="IPR036291">
    <property type="entry name" value="NAD(P)-bd_dom_sf"/>
</dbReference>
<evidence type="ECO:0000313" key="4">
    <source>
        <dbReference type="EMBL" id="CAD7260066.1"/>
    </source>
</evidence>
<accession>A0A7R9ATE4</accession>
<keyword evidence="2" id="KW-0560">Oxidoreductase</keyword>
<evidence type="ECO:0000256" key="2">
    <source>
        <dbReference type="ARBA" id="ARBA00023002"/>
    </source>
</evidence>
<feature type="compositionally biased region" description="Acidic residues" evidence="3">
    <location>
        <begin position="163"/>
        <end position="174"/>
    </location>
</feature>
<proteinExistence type="inferred from homology"/>
<dbReference type="EMBL" id="OC001496">
    <property type="protein sequence ID" value="CAD7260066.1"/>
    <property type="molecule type" value="Genomic_DNA"/>
</dbReference>
<dbReference type="Gene3D" id="3.40.50.720">
    <property type="entry name" value="NAD(P)-binding Rossmann-like Domain"/>
    <property type="match status" value="1"/>
</dbReference>
<protein>
    <submittedName>
        <fullName evidence="4">Uncharacterized protein</fullName>
    </submittedName>
</protein>
<dbReference type="Pfam" id="PF00106">
    <property type="entry name" value="adh_short"/>
    <property type="match status" value="1"/>
</dbReference>
<dbReference type="AlphaFoldDB" id="A0A7R9ATE4"/>
<dbReference type="GO" id="GO:0016491">
    <property type="term" value="F:oxidoreductase activity"/>
    <property type="evidence" value="ECO:0007669"/>
    <property type="project" value="UniProtKB-KW"/>
</dbReference>
<evidence type="ECO:0000256" key="1">
    <source>
        <dbReference type="ARBA" id="ARBA00006484"/>
    </source>
</evidence>
<dbReference type="InterPro" id="IPR002347">
    <property type="entry name" value="SDR_fam"/>
</dbReference>
<feature type="compositionally biased region" description="Polar residues" evidence="3">
    <location>
        <begin position="223"/>
        <end position="241"/>
    </location>
</feature>
<dbReference type="InterPro" id="IPR036691">
    <property type="entry name" value="Endo/exonu/phosph_ase_sf"/>
</dbReference>
<name>A0A7R9ATE4_TIMSH</name>
<dbReference type="PANTHER" id="PTHR43115:SF4">
    <property type="entry name" value="DEHYDROGENASE_REDUCTASE SDR FAMILY MEMBER 11"/>
    <property type="match status" value="1"/>
</dbReference>
<organism evidence="4">
    <name type="scientific">Timema shepardi</name>
    <name type="common">Walking stick</name>
    <dbReference type="NCBI Taxonomy" id="629360"/>
    <lineage>
        <taxon>Eukaryota</taxon>
        <taxon>Metazoa</taxon>
        <taxon>Ecdysozoa</taxon>
        <taxon>Arthropoda</taxon>
        <taxon>Hexapoda</taxon>
        <taxon>Insecta</taxon>
        <taxon>Pterygota</taxon>
        <taxon>Neoptera</taxon>
        <taxon>Polyneoptera</taxon>
        <taxon>Phasmatodea</taxon>
        <taxon>Timematodea</taxon>
        <taxon>Timematoidea</taxon>
        <taxon>Timematidae</taxon>
        <taxon>Timema</taxon>
    </lineage>
</organism>
<sequence length="1280" mass="143625">MSRCYAKDTSSSKYNEQDPTIKKNLTNILDIGPGCETVKAHLSSMGRWFDKVALVTGASGVIGSAVTVKLAQRGMKRCRGKYLSLASLQLSSFYGVERNGSICVNDNEAYNDRAFTQRVSTVQRNQRVYFVIYSVPTEVGYCGIPQGTRQEEGMASNSNVDVEGTDDEDMEDQGQEGGPFNTNPKLPRETDKTFEPVSGLKRKLRTRPGQEVPQSKDIKVNNKFASLSSLQDETATSQTGQPSGGMKEGSTPRRIKTPPVVVTNATQYNNVINLLNCGFQDDYKGFKVVTTSFRDYSTLLKLLKQNTLEHFTYVLPKDKPFKAVIKGLHASMPCSDIKAELEDRGFTPTDVKQLYSKSSPQSATPRPLPIFVCTLSRTEGHAANYRNYPIYLRELEKKNQVSEKKKEGESKVASPSSHLAGNCKPATGQQSSASKPTPAGNMGLNQPSYSGVIKKLGNKDKQEDRSTDESSDLKDLLQIIKEINVVGFPQLLRNYLVRLKNAPDKTTKRQQNFSAMATVQERGVGESLNILFWNANGIAQQEHEFRQLLGTYGVNVALICETHLSEQKKMWFYGYKLYRNDRTAGRGGGATVLVRSNLVHYQTTLPAMDYIESTSIAIPTGWRQIVITAVYRSHATVLATNEPTFYPSNYRNLPDVLDVVLTDLDTLPEELEPLNELDSNHFSVFGRIALKTNPRLSYLRRKIPRSDWDEYLWVLTDVVPLNMEFHHYSDSHITRGIPRDSCIRDATGFVEEGRPGAELLDIPEEASAQRMAVAPGSEASCRVIRLRALVRRKDKTMKIPNWKECVARTLAGDANVWKVTRQLKGTKGKAGSTVIHRRIGLKFQGEAKAKAIAKSLEHQFKANSEPQDEEFTRTVNRAVGLPPLITKNEVTRQVEKMKLRKAASHYRVSNEMLQHVPECVIQLLTRMFSAALLAGYSPEAWKVADITSLPKPGKDCKFQQNSQSVGKLFEKIILQRLKTFGREHRIIPDIQFEFWNWEGGGAQGSALSPFLYTMHVADIPTDPIIKNRLFADNILFHIANRNVKYAHLRLQRYLDEFSKLDPVQVVCCDIHLEPIQEIRKEWERKHGAGKIVAYSCDLTIDDHVLDMFRHIKEQLGGVDVMVCCAEYFPRNSLGAINCDMKMWRKVINSNVVSPALCTVETVRSIDERGVEEGHIVLLGHMSGIHIDPRESMHVYSVTKYSYNAMVEAFRHALIVHELPIRITQIIPSVVDSRSMNTGVSPLIKEPLSGVDIANTVEYVLSTPLHCQINDVVIRPTEGED</sequence>
<comment type="similarity">
    <text evidence="1">Belongs to the short-chain dehydrogenases/reductases (SDR) family.</text>
</comment>
<dbReference type="PANTHER" id="PTHR43115">
    <property type="entry name" value="DEHYDROGENASE/REDUCTASE SDR FAMILY MEMBER 11"/>
    <property type="match status" value="1"/>
</dbReference>
<dbReference type="Gene3D" id="3.60.10.10">
    <property type="entry name" value="Endonuclease/exonuclease/phosphatase"/>
    <property type="match status" value="1"/>
</dbReference>
<feature type="region of interest" description="Disordered" evidence="3">
    <location>
        <begin position="401"/>
        <end position="452"/>
    </location>
</feature>
<feature type="region of interest" description="Disordered" evidence="3">
    <location>
        <begin position="146"/>
        <end position="255"/>
    </location>
</feature>
<evidence type="ECO:0000256" key="3">
    <source>
        <dbReference type="SAM" id="MobiDB-lite"/>
    </source>
</evidence>
<reference evidence="4" key="1">
    <citation type="submission" date="2020-11" db="EMBL/GenBank/DDBJ databases">
        <authorList>
            <person name="Tran Van P."/>
        </authorList>
    </citation>
    <scope>NUCLEOTIDE SEQUENCE</scope>
</reference>
<feature type="compositionally biased region" description="Basic and acidic residues" evidence="3">
    <location>
        <begin position="401"/>
        <end position="410"/>
    </location>
</feature>